<proteinExistence type="predicted"/>
<protein>
    <submittedName>
        <fullName evidence="1">Uncharacterized protein</fullName>
    </submittedName>
</protein>
<reference evidence="1 2" key="3">
    <citation type="journal article" date="2022" name="Microbiol. Spectr.">
        <title>Folding features and dynamics of 3D genome architecture in plant fungal pathogens.</title>
        <authorList>
            <person name="Xia C."/>
        </authorList>
    </citation>
    <scope>NUCLEOTIDE SEQUENCE [LARGE SCALE GENOMIC DNA]</scope>
    <source>
        <strain evidence="1 2">93-210</strain>
    </source>
</reference>
<feature type="non-terminal residue" evidence="1">
    <location>
        <position position="59"/>
    </location>
</feature>
<comment type="caution">
    <text evidence="1">The sequence shown here is derived from an EMBL/GenBank/DDBJ whole genome shotgun (WGS) entry which is preliminary data.</text>
</comment>
<reference evidence="2" key="1">
    <citation type="journal article" date="2018" name="BMC Genomics">
        <title>Genomic insights into host adaptation between the wheat stripe rust pathogen (Puccinia striiformis f. sp. tritici) and the barley stripe rust pathogen (Puccinia striiformis f. sp. hordei).</title>
        <authorList>
            <person name="Xia C."/>
            <person name="Wang M."/>
            <person name="Yin C."/>
            <person name="Cornejo O.E."/>
            <person name="Hulbert S.H."/>
            <person name="Chen X."/>
        </authorList>
    </citation>
    <scope>NUCLEOTIDE SEQUENCE [LARGE SCALE GENOMIC DNA]</scope>
    <source>
        <strain evidence="2">93-210</strain>
    </source>
</reference>
<name>A0ACC0DYL4_9BASI</name>
<accession>A0ACC0DYL4</accession>
<evidence type="ECO:0000313" key="2">
    <source>
        <dbReference type="Proteomes" id="UP001060170"/>
    </source>
</evidence>
<reference evidence="2" key="2">
    <citation type="journal article" date="2018" name="Mol. Plant Microbe Interact.">
        <title>Genome sequence resources for the wheat stripe rust pathogen (Puccinia striiformis f. sp. tritici) and the barley stripe rust pathogen (Puccinia striiformis f. sp. hordei).</title>
        <authorList>
            <person name="Xia C."/>
            <person name="Wang M."/>
            <person name="Yin C."/>
            <person name="Cornejo O.E."/>
            <person name="Hulbert S.H."/>
            <person name="Chen X."/>
        </authorList>
    </citation>
    <scope>NUCLEOTIDE SEQUENCE [LARGE SCALE GENOMIC DNA]</scope>
    <source>
        <strain evidence="2">93-210</strain>
    </source>
</reference>
<organism evidence="1 2">
    <name type="scientific">Puccinia striiformis f. sp. tritici</name>
    <dbReference type="NCBI Taxonomy" id="168172"/>
    <lineage>
        <taxon>Eukaryota</taxon>
        <taxon>Fungi</taxon>
        <taxon>Dikarya</taxon>
        <taxon>Basidiomycota</taxon>
        <taxon>Pucciniomycotina</taxon>
        <taxon>Pucciniomycetes</taxon>
        <taxon>Pucciniales</taxon>
        <taxon>Pucciniaceae</taxon>
        <taxon>Puccinia</taxon>
    </lineage>
</organism>
<evidence type="ECO:0000313" key="1">
    <source>
        <dbReference type="EMBL" id="KAI7941154.1"/>
    </source>
</evidence>
<keyword evidence="2" id="KW-1185">Reference proteome</keyword>
<gene>
    <name evidence="1" type="ORF">MJO28_013439</name>
</gene>
<dbReference type="EMBL" id="CM045877">
    <property type="protein sequence ID" value="KAI7941154.1"/>
    <property type="molecule type" value="Genomic_DNA"/>
</dbReference>
<sequence length="59" mass="7216">MYLFFFFLNHKLSKKRKRDKKNKTKINKYWTYFAHCRICFAHCEKQLKNIAAPQCAQVS</sequence>
<dbReference type="Proteomes" id="UP001060170">
    <property type="component" value="Chromosome 13"/>
</dbReference>